<dbReference type="InterPro" id="IPR004201">
    <property type="entry name" value="Cdc48_dom2"/>
</dbReference>
<dbReference type="SMART" id="SM00382">
    <property type="entry name" value="AAA"/>
    <property type="match status" value="2"/>
</dbReference>
<comment type="similarity">
    <text evidence="3">Belongs to the AAA ATPase family.</text>
</comment>
<feature type="domain" description="CDC48" evidence="6">
    <location>
        <begin position="104"/>
        <end position="188"/>
    </location>
</feature>
<evidence type="ECO:0000313" key="9">
    <source>
        <dbReference type="Proteomes" id="UP001500449"/>
    </source>
</evidence>
<dbReference type="InterPro" id="IPR003338">
    <property type="entry name" value="CDC4_N-term_subdom"/>
</dbReference>
<feature type="region of interest" description="Disordered" evidence="4">
    <location>
        <begin position="182"/>
        <end position="221"/>
    </location>
</feature>
<dbReference type="InterPro" id="IPR041569">
    <property type="entry name" value="AAA_lid_3"/>
</dbReference>
<feature type="compositionally biased region" description="Low complexity" evidence="4">
    <location>
        <begin position="185"/>
        <end position="211"/>
    </location>
</feature>
<evidence type="ECO:0000259" key="5">
    <source>
        <dbReference type="SMART" id="SM00382"/>
    </source>
</evidence>
<dbReference type="InterPro" id="IPR009010">
    <property type="entry name" value="Asp_de-COase-like_dom_sf"/>
</dbReference>
<dbReference type="InterPro" id="IPR027417">
    <property type="entry name" value="P-loop_NTPase"/>
</dbReference>
<feature type="compositionally biased region" description="Low complexity" evidence="4">
    <location>
        <begin position="482"/>
        <end position="511"/>
    </location>
</feature>
<dbReference type="CDD" id="cd19511">
    <property type="entry name" value="RecA-like_CDC48_r2-like"/>
    <property type="match status" value="1"/>
</dbReference>
<dbReference type="Proteomes" id="UP001500449">
    <property type="component" value="Unassembled WGS sequence"/>
</dbReference>
<feature type="domain" description="AAA+ ATPase" evidence="5">
    <location>
        <begin position="254"/>
        <end position="388"/>
    </location>
</feature>
<organism evidence="8 9">
    <name type="scientific">Pseudonocardia ailaonensis</name>
    <dbReference type="NCBI Taxonomy" id="367279"/>
    <lineage>
        <taxon>Bacteria</taxon>
        <taxon>Bacillati</taxon>
        <taxon>Actinomycetota</taxon>
        <taxon>Actinomycetes</taxon>
        <taxon>Pseudonocardiales</taxon>
        <taxon>Pseudonocardiaceae</taxon>
        <taxon>Pseudonocardia</taxon>
    </lineage>
</organism>
<protein>
    <recommendedName>
        <fullName evidence="10">ATPase</fullName>
    </recommendedName>
</protein>
<comment type="caution">
    <text evidence="8">The sequence shown here is derived from an EMBL/GenBank/DDBJ whole genome shotgun (WGS) entry which is preliminary data.</text>
</comment>
<dbReference type="InterPro" id="IPR003960">
    <property type="entry name" value="ATPase_AAA_CS"/>
</dbReference>
<dbReference type="SUPFAM" id="SSF52540">
    <property type="entry name" value="P-loop containing nucleoside triphosphate hydrolases"/>
    <property type="match status" value="2"/>
</dbReference>
<dbReference type="InterPro" id="IPR003593">
    <property type="entry name" value="AAA+_ATPase"/>
</dbReference>
<dbReference type="PROSITE" id="PS00674">
    <property type="entry name" value="AAA"/>
    <property type="match status" value="1"/>
</dbReference>
<keyword evidence="1 3" id="KW-0547">Nucleotide-binding</keyword>
<dbReference type="SMART" id="SM01072">
    <property type="entry name" value="CDC48_2"/>
    <property type="match status" value="1"/>
</dbReference>
<dbReference type="RefSeq" id="WP_344423242.1">
    <property type="nucleotide sequence ID" value="NZ_BAAAQK010000023.1"/>
</dbReference>
<evidence type="ECO:0008006" key="10">
    <source>
        <dbReference type="Google" id="ProtNLM"/>
    </source>
</evidence>
<evidence type="ECO:0000259" key="7">
    <source>
        <dbReference type="SMART" id="SM01073"/>
    </source>
</evidence>
<feature type="domain" description="CDC48 N-terminal subdomain" evidence="7">
    <location>
        <begin position="3"/>
        <end position="87"/>
    </location>
</feature>
<name>A0ABN2NG33_9PSEU</name>
<dbReference type="Pfam" id="PF17862">
    <property type="entry name" value="AAA_lid_3"/>
    <property type="match status" value="2"/>
</dbReference>
<gene>
    <name evidence="8" type="ORF">GCM10009836_55020</name>
</gene>
<evidence type="ECO:0000259" key="6">
    <source>
        <dbReference type="SMART" id="SM01072"/>
    </source>
</evidence>
<dbReference type="PANTHER" id="PTHR23077:SF171">
    <property type="entry name" value="NUCLEAR VALOSIN-CONTAINING PROTEIN-LIKE"/>
    <property type="match status" value="1"/>
</dbReference>
<dbReference type="Pfam" id="PF00004">
    <property type="entry name" value="AAA"/>
    <property type="match status" value="2"/>
</dbReference>
<dbReference type="InterPro" id="IPR050168">
    <property type="entry name" value="AAA_ATPase_domain"/>
</dbReference>
<feature type="region of interest" description="Disordered" evidence="4">
    <location>
        <begin position="441"/>
        <end position="533"/>
    </location>
</feature>
<dbReference type="Gene3D" id="1.10.8.60">
    <property type="match status" value="2"/>
</dbReference>
<dbReference type="Pfam" id="PF02359">
    <property type="entry name" value="CDC48_N"/>
    <property type="match status" value="1"/>
</dbReference>
<keyword evidence="9" id="KW-1185">Reference proteome</keyword>
<feature type="compositionally biased region" description="Basic and acidic residues" evidence="4">
    <location>
        <begin position="461"/>
        <end position="475"/>
    </location>
</feature>
<evidence type="ECO:0000256" key="2">
    <source>
        <dbReference type="ARBA" id="ARBA00022840"/>
    </source>
</evidence>
<evidence type="ECO:0000256" key="3">
    <source>
        <dbReference type="RuleBase" id="RU003651"/>
    </source>
</evidence>
<dbReference type="EMBL" id="BAAAQK010000023">
    <property type="protein sequence ID" value="GAA1867625.1"/>
    <property type="molecule type" value="Genomic_DNA"/>
</dbReference>
<keyword evidence="2 3" id="KW-0067">ATP-binding</keyword>
<feature type="domain" description="AAA+ ATPase" evidence="5">
    <location>
        <begin position="602"/>
        <end position="739"/>
    </location>
</feature>
<dbReference type="InterPro" id="IPR003959">
    <property type="entry name" value="ATPase_AAA_core"/>
</dbReference>
<evidence type="ECO:0000256" key="4">
    <source>
        <dbReference type="SAM" id="MobiDB-lite"/>
    </source>
</evidence>
<accession>A0ABN2NG33</accession>
<dbReference type="PANTHER" id="PTHR23077">
    <property type="entry name" value="AAA-FAMILY ATPASE"/>
    <property type="match status" value="1"/>
</dbReference>
<dbReference type="Gene3D" id="3.40.50.300">
    <property type="entry name" value="P-loop containing nucleotide triphosphate hydrolases"/>
    <property type="match status" value="2"/>
</dbReference>
<dbReference type="Gene3D" id="2.40.40.20">
    <property type="match status" value="1"/>
</dbReference>
<dbReference type="SMART" id="SM01073">
    <property type="entry name" value="CDC48_N"/>
    <property type="match status" value="1"/>
</dbReference>
<evidence type="ECO:0000256" key="1">
    <source>
        <dbReference type="ARBA" id="ARBA00022741"/>
    </source>
</evidence>
<proteinExistence type="inferred from homology"/>
<feature type="compositionally biased region" description="Low complexity" evidence="4">
    <location>
        <begin position="441"/>
        <end position="458"/>
    </location>
</feature>
<dbReference type="SUPFAM" id="SSF50692">
    <property type="entry name" value="ADC-like"/>
    <property type="match status" value="1"/>
</dbReference>
<sequence length="832" mass="84694">MITLVARLATSAVDARRGVVRLHPEVLDALHLRSWDAVTLTGGRVTTALAVAGDPAAAPGQALLDDVTLSNSGLTDGAAVVVGPVEVAPARRIVLAGSRLVRSSVTPATARLALLGKVLTSGDAVSLLPQDISPPPGADVPRTRQALAAAIGGAWTSELVTVASADPRGPVSVHPTTVVGWLDGPTTADPARPARAAARPVSTPVPVAAPEEPAEPPLPLDALIGNTPAARRLIEWLELTFARPELLVKLGGSPRLGVIVSGPEGVGKATLVRSAAHAVDAGCVELAGPAAAALEPASAAARVQEALSAARDRAADGTPTVLLVTDVDALLPAATPPPLATLVIDSLKEAVATPRLALVATTAAPEAVDPRLRAPELADRELGLALPDQRVRADLLRRLLNGIPTADDVDLGEIAARTPGFVVADLAAVRREAAVTAALRHRAANPGPAAANPGPAAAELGKPEPAKSEPAKSEPAKPAPAKPDAAGSETSAPAAAHAAPGGPGADRPQAPETDTARSGAPQSEAPGSALPAPAEPRIEQADLLGAVGSVRPISLSSTGTLQTGGLTLDQVGDMTEVKQALTEAVLWPLRYPDSFARLGVDAPRGVLLYGPPGGGKTFLLRALAGSGQLNVFSVKGAELLDKYVGESERAVRELFRKASDAAPALVFLDEVDALAPRRGGSSDSGVADRVVAALLTELDGATPLREVVVVGATNRPELVDPALLRPGRLERLVFVPPPDAEARADILRAAGRNTPLADDVDLDALAADLDGYSAADCAAILREAALTAMRESLDASVVTAAHLEKARRAVRPSLDPAQVAELEAYAARRAEG</sequence>
<evidence type="ECO:0000313" key="8">
    <source>
        <dbReference type="EMBL" id="GAA1867625.1"/>
    </source>
</evidence>
<reference evidence="8 9" key="1">
    <citation type="journal article" date="2019" name="Int. J. Syst. Evol. Microbiol.">
        <title>The Global Catalogue of Microorganisms (GCM) 10K type strain sequencing project: providing services to taxonomists for standard genome sequencing and annotation.</title>
        <authorList>
            <consortium name="The Broad Institute Genomics Platform"/>
            <consortium name="The Broad Institute Genome Sequencing Center for Infectious Disease"/>
            <person name="Wu L."/>
            <person name="Ma J."/>
        </authorList>
    </citation>
    <scope>NUCLEOTIDE SEQUENCE [LARGE SCALE GENOMIC DNA]</scope>
    <source>
        <strain evidence="8 9">JCM 16009</strain>
    </source>
</reference>